<name>A0ABQ5AMP4_9ASTR</name>
<keyword evidence="4" id="KW-1185">Reference proteome</keyword>
<gene>
    <name evidence="3" type="ORF">Tco_0823672</name>
</gene>
<evidence type="ECO:0000313" key="3">
    <source>
        <dbReference type="EMBL" id="GJT02503.1"/>
    </source>
</evidence>
<feature type="coiled-coil region" evidence="1">
    <location>
        <begin position="343"/>
        <end position="410"/>
    </location>
</feature>
<comment type="caution">
    <text evidence="3">The sequence shown here is derived from an EMBL/GenBank/DDBJ whole genome shotgun (WGS) entry which is preliminary data.</text>
</comment>
<accession>A0ABQ5AMP4</accession>
<dbReference type="Proteomes" id="UP001151760">
    <property type="component" value="Unassembled WGS sequence"/>
</dbReference>
<reference evidence="3" key="2">
    <citation type="submission" date="2022-01" db="EMBL/GenBank/DDBJ databases">
        <authorList>
            <person name="Yamashiro T."/>
            <person name="Shiraishi A."/>
            <person name="Satake H."/>
            <person name="Nakayama K."/>
        </authorList>
    </citation>
    <scope>NUCLEOTIDE SEQUENCE</scope>
</reference>
<feature type="region of interest" description="Disordered" evidence="2">
    <location>
        <begin position="220"/>
        <end position="243"/>
    </location>
</feature>
<feature type="coiled-coil region" evidence="1">
    <location>
        <begin position="484"/>
        <end position="511"/>
    </location>
</feature>
<reference evidence="3" key="1">
    <citation type="journal article" date="2022" name="Int. J. Mol. Sci.">
        <title>Draft Genome of Tanacetum Coccineum: Genomic Comparison of Closely Related Tanacetum-Family Plants.</title>
        <authorList>
            <person name="Yamashiro T."/>
            <person name="Shiraishi A."/>
            <person name="Nakayama K."/>
            <person name="Satake H."/>
        </authorList>
    </citation>
    <scope>NUCLEOTIDE SEQUENCE</scope>
</reference>
<evidence type="ECO:0000256" key="1">
    <source>
        <dbReference type="SAM" id="Coils"/>
    </source>
</evidence>
<proteinExistence type="predicted"/>
<dbReference type="EMBL" id="BQNB010012354">
    <property type="protein sequence ID" value="GJT02503.1"/>
    <property type="molecule type" value="Genomic_DNA"/>
</dbReference>
<evidence type="ECO:0000313" key="4">
    <source>
        <dbReference type="Proteomes" id="UP001151760"/>
    </source>
</evidence>
<feature type="compositionally biased region" description="Polar residues" evidence="2">
    <location>
        <begin position="232"/>
        <end position="243"/>
    </location>
</feature>
<organism evidence="3 4">
    <name type="scientific">Tanacetum coccineum</name>
    <dbReference type="NCBI Taxonomy" id="301880"/>
    <lineage>
        <taxon>Eukaryota</taxon>
        <taxon>Viridiplantae</taxon>
        <taxon>Streptophyta</taxon>
        <taxon>Embryophyta</taxon>
        <taxon>Tracheophyta</taxon>
        <taxon>Spermatophyta</taxon>
        <taxon>Magnoliopsida</taxon>
        <taxon>eudicotyledons</taxon>
        <taxon>Gunneridae</taxon>
        <taxon>Pentapetalae</taxon>
        <taxon>asterids</taxon>
        <taxon>campanulids</taxon>
        <taxon>Asterales</taxon>
        <taxon>Asteraceae</taxon>
        <taxon>Asteroideae</taxon>
        <taxon>Anthemideae</taxon>
        <taxon>Anthemidinae</taxon>
        <taxon>Tanacetum</taxon>
    </lineage>
</organism>
<sequence>MYKEYLAKFWYSAKALENSKVFFSIPTGGIFGEVGVNTFRNAIGAHYLPYSSEYVAPPSIDVARQWFPTIGYREEVLAKRTLRKSLLPPRWSLANGINKDYANIFWEDIIIKLKKKQREKVVPYTRFLSLLIMHKMKEGYRDDEISQWSLKQPKPIQKLRVFPKRKESSSAMDSNLSQPPVSTLVDTRMHKEDQQATGGLTSLGVTTSFTIHSESASGNDASIASTAKADPGNSTPSDFVPQQQGINEGTKNTSYDYLFAGTDPHVLVNQTKSISEGLETVLTQPIIGKGANSVANLDSPEDDPDIFVNDCDEDEDDEVYATKNVETKDTLVPKSSSPRSSQIQELTNQILILQSQKYKLELEKNKAEAEAALLKAQPSFPNLKDLPSKFNDLTKEVKGLKNQVHNMEIELLGELKGIFPQAGRQRQKALSSKEGVKESIESDSNDDETHLSGSMVESSRINKVKKFDFVTEDGKHIHVTKEQINHQKKIEEEAKAEAAKHESEVRKEELIDLLVPEIGTRMDNIHMTEADLGIKLDIPLSKQDPLDKLNDLANKKRKHANDIHDYFKANKRLKLSVQYEDHLPGIVLNKPILEIIFRLHQGPGLDDHARTFSSLLLAEIDKRNLNPLKQMRVIEQLRQ</sequence>
<feature type="region of interest" description="Disordered" evidence="2">
    <location>
        <begin position="426"/>
        <end position="457"/>
    </location>
</feature>
<protein>
    <submittedName>
        <fullName evidence="3">Uncharacterized protein</fullName>
    </submittedName>
</protein>
<evidence type="ECO:0000256" key="2">
    <source>
        <dbReference type="SAM" id="MobiDB-lite"/>
    </source>
</evidence>
<keyword evidence="1" id="KW-0175">Coiled coil</keyword>